<reference evidence="1 2" key="1">
    <citation type="journal article" date="2021" name="Int. J. Syst. Evol. Microbiol.">
        <title>Bradyrhizobium septentrionale sp. nov. (sv. septentrionale) and Bradyrhizobium quebecense sp. nov. (sv. septentrionale) associated with legumes native to Canada possess rearranged symbiosis genes and numerous insertion sequences.</title>
        <authorList>
            <person name="Bromfield E.S.P."/>
            <person name="Cloutier S."/>
        </authorList>
    </citation>
    <scope>NUCLEOTIDE SEQUENCE [LARGE SCALE GENOMIC DNA]</scope>
    <source>
        <strain evidence="1 2">12S5</strain>
    </source>
</reference>
<protein>
    <submittedName>
        <fullName evidence="1">Uncharacterized protein</fullName>
    </submittedName>
</protein>
<gene>
    <name evidence="1" type="ORF">J4P68_0035000</name>
</gene>
<evidence type="ECO:0000313" key="1">
    <source>
        <dbReference type="EMBL" id="UGY02256.1"/>
    </source>
</evidence>
<organism evidence="1 2">
    <name type="scientific">Bradyrhizobium quebecense</name>
    <dbReference type="NCBI Taxonomy" id="2748629"/>
    <lineage>
        <taxon>Bacteria</taxon>
        <taxon>Pseudomonadati</taxon>
        <taxon>Pseudomonadota</taxon>
        <taxon>Alphaproteobacteria</taxon>
        <taxon>Hyphomicrobiales</taxon>
        <taxon>Nitrobacteraceae</taxon>
        <taxon>Bradyrhizobium</taxon>
    </lineage>
</organism>
<name>A0ACD3V750_9BRAD</name>
<proteinExistence type="predicted"/>
<sequence>MRKTLILTTVLAGIGGLVAVAQANQDRVLGKDNSQVTTRTESVRKDGEHPGAQRDERSRSSRTTS</sequence>
<keyword evidence="2" id="KW-1185">Reference proteome</keyword>
<evidence type="ECO:0000313" key="2">
    <source>
        <dbReference type="Proteomes" id="UP000692816"/>
    </source>
</evidence>
<dbReference type="EMBL" id="CP088282">
    <property type="protein sequence ID" value="UGY02256.1"/>
    <property type="molecule type" value="Genomic_DNA"/>
</dbReference>
<accession>A0ACD3V750</accession>
<dbReference type="Proteomes" id="UP000692816">
    <property type="component" value="Chromosome"/>
</dbReference>